<dbReference type="EMBL" id="VIWW01000001">
    <property type="protein sequence ID" value="TWG06056.1"/>
    <property type="molecule type" value="Genomic_DNA"/>
</dbReference>
<dbReference type="OrthoDB" id="4262802at2"/>
<evidence type="ECO:0000313" key="1">
    <source>
        <dbReference type="EMBL" id="TWG06056.1"/>
    </source>
</evidence>
<evidence type="ECO:0000313" key="2">
    <source>
        <dbReference type="EMBL" id="WSC12966.1"/>
    </source>
</evidence>
<dbReference type="EMBL" id="CP109114">
    <property type="protein sequence ID" value="WSC12966.1"/>
    <property type="molecule type" value="Genomic_DNA"/>
</dbReference>
<sequence>MTNPAGGFGLADDPIVQAKTKIINTAEAVSRQSRELADILATAGAGWTGAGASGFTSAQLVINEDHDGIRRLLTVLHHAVGTTKNLSNANDEEIRAAFHSVKEPAAPANTSGLNGV</sequence>
<dbReference type="Proteomes" id="UP000318186">
    <property type="component" value="Unassembled WGS sequence"/>
</dbReference>
<organism evidence="1 3">
    <name type="scientific">Streptomyces brevispora</name>
    <dbReference type="NCBI Taxonomy" id="887462"/>
    <lineage>
        <taxon>Bacteria</taxon>
        <taxon>Bacillati</taxon>
        <taxon>Actinomycetota</taxon>
        <taxon>Actinomycetes</taxon>
        <taxon>Kitasatosporales</taxon>
        <taxon>Streptomycetaceae</taxon>
        <taxon>Streptomyces</taxon>
    </lineage>
</organism>
<accession>A0A561V365</accession>
<evidence type="ECO:0000313" key="3">
    <source>
        <dbReference type="Proteomes" id="UP000318186"/>
    </source>
</evidence>
<reference evidence="1 3" key="1">
    <citation type="submission" date="2019-06" db="EMBL/GenBank/DDBJ databases">
        <title>Sequencing the genomes of 1000 actinobacteria strains.</title>
        <authorList>
            <person name="Klenk H.-P."/>
        </authorList>
    </citation>
    <scope>NUCLEOTIDE SEQUENCE [LARGE SCALE GENOMIC DNA]</scope>
    <source>
        <strain evidence="1 3">DSM 42059</strain>
    </source>
</reference>
<gene>
    <name evidence="1" type="ORF">FHX80_114544</name>
    <name evidence="2" type="ORF">OIE64_09060</name>
</gene>
<reference evidence="2 4" key="2">
    <citation type="submission" date="2022-10" db="EMBL/GenBank/DDBJ databases">
        <title>The complete genomes of actinobacterial strains from the NBC collection.</title>
        <authorList>
            <person name="Joergensen T.S."/>
            <person name="Alvarez Arevalo M."/>
            <person name="Sterndorff E.B."/>
            <person name="Faurdal D."/>
            <person name="Vuksanovic O."/>
            <person name="Mourched A.-S."/>
            <person name="Charusanti P."/>
            <person name="Shaw S."/>
            <person name="Blin K."/>
            <person name="Weber T."/>
        </authorList>
    </citation>
    <scope>NUCLEOTIDE SEQUENCE [LARGE SCALE GENOMIC DNA]</scope>
    <source>
        <strain evidence="2 4">NBC 01769</strain>
    </source>
</reference>
<dbReference type="Proteomes" id="UP001330827">
    <property type="component" value="Chromosome"/>
</dbReference>
<dbReference type="RefSeq" id="WP_145765900.1">
    <property type="nucleotide sequence ID" value="NZ_CP109114.1"/>
</dbReference>
<protein>
    <recommendedName>
        <fullName evidence="5">WXG100 family type VII secretion target</fullName>
    </recommendedName>
</protein>
<name>A0A561V365_9ACTN</name>
<proteinExistence type="predicted"/>
<dbReference type="SUPFAM" id="SSF140453">
    <property type="entry name" value="EsxAB dimer-like"/>
    <property type="match status" value="1"/>
</dbReference>
<dbReference type="InterPro" id="IPR036689">
    <property type="entry name" value="ESAT-6-like_sf"/>
</dbReference>
<keyword evidence="4" id="KW-1185">Reference proteome</keyword>
<dbReference type="Gene3D" id="1.10.287.1060">
    <property type="entry name" value="ESAT-6-like"/>
    <property type="match status" value="1"/>
</dbReference>
<dbReference type="AlphaFoldDB" id="A0A561V365"/>
<evidence type="ECO:0000313" key="4">
    <source>
        <dbReference type="Proteomes" id="UP001330827"/>
    </source>
</evidence>
<evidence type="ECO:0008006" key="5">
    <source>
        <dbReference type="Google" id="ProtNLM"/>
    </source>
</evidence>